<reference evidence="2" key="1">
    <citation type="submission" date="2020-08" db="EMBL/GenBank/DDBJ databases">
        <title>Genomic Encyclopedia of Type Strains, Phase III (KMG-III): the genomes of soil and plant-associated and newly described type strains.</title>
        <authorList>
            <person name="Whitman W."/>
        </authorList>
    </citation>
    <scope>NUCLEOTIDE SEQUENCE [LARGE SCALE GENOMIC DNA]</scope>
    <source>
        <strain evidence="2">CECT 8628</strain>
    </source>
</reference>
<dbReference type="AlphaFoldDB" id="A0A839SEL0"/>
<evidence type="ECO:0000313" key="2">
    <source>
        <dbReference type="EMBL" id="MBB3055330.1"/>
    </source>
</evidence>
<keyword evidence="1" id="KW-0472">Membrane</keyword>
<dbReference type="EMBL" id="JACHWX010000004">
    <property type="protein sequence ID" value="MBB3055330.1"/>
    <property type="molecule type" value="Genomic_DNA"/>
</dbReference>
<protein>
    <submittedName>
        <fullName evidence="2">Uncharacterized protein</fullName>
    </submittedName>
</protein>
<sequence>MNIYTSHISFYDVAALGIVFTGLNFALLLGFTKKLNRPANRFLAVALAVMVLWIVRILRIDTTLPLQFSLAPGPLIYFYVLKLTRPEYQFSRKDWLHFVPALLEPFMLPNRVLPRRFKCPTSTQTPVSVPLTYPKCKPISGPGRSPETGNN</sequence>
<feature type="transmembrane region" description="Helical" evidence="1">
    <location>
        <begin position="13"/>
        <end position="32"/>
    </location>
</feature>
<proteinExistence type="predicted"/>
<keyword evidence="3" id="KW-1185">Reference proteome</keyword>
<evidence type="ECO:0000313" key="3">
    <source>
        <dbReference type="Proteomes" id="UP000539265"/>
    </source>
</evidence>
<dbReference type="RefSeq" id="WP_096350930.1">
    <property type="nucleotide sequence ID" value="NZ_AP017313.1"/>
</dbReference>
<comment type="caution">
    <text evidence="2">The sequence shown here is derived from an EMBL/GenBank/DDBJ whole genome shotgun (WGS) entry which is preliminary data.</text>
</comment>
<accession>A0A839SEL0</accession>
<organism evidence="2 3">
    <name type="scientific">Mucilaginibacter gotjawali</name>
    <dbReference type="NCBI Taxonomy" id="1550579"/>
    <lineage>
        <taxon>Bacteria</taxon>
        <taxon>Pseudomonadati</taxon>
        <taxon>Bacteroidota</taxon>
        <taxon>Sphingobacteriia</taxon>
        <taxon>Sphingobacteriales</taxon>
        <taxon>Sphingobacteriaceae</taxon>
        <taxon>Mucilaginibacter</taxon>
    </lineage>
</organism>
<gene>
    <name evidence="2" type="ORF">FHS11_001748</name>
</gene>
<dbReference type="Proteomes" id="UP000539265">
    <property type="component" value="Unassembled WGS sequence"/>
</dbReference>
<keyword evidence="1" id="KW-0812">Transmembrane</keyword>
<keyword evidence="1" id="KW-1133">Transmembrane helix</keyword>
<name>A0A839SEL0_9SPHI</name>
<dbReference type="OrthoDB" id="704028at2"/>
<evidence type="ECO:0000256" key="1">
    <source>
        <dbReference type="SAM" id="Phobius"/>
    </source>
</evidence>
<feature type="transmembrane region" description="Helical" evidence="1">
    <location>
        <begin position="39"/>
        <end position="58"/>
    </location>
</feature>